<protein>
    <submittedName>
        <fullName evidence="1">Uncharacterized protein</fullName>
    </submittedName>
</protein>
<comment type="caution">
    <text evidence="1">The sequence shown here is derived from an EMBL/GenBank/DDBJ whole genome shotgun (WGS) entry which is preliminary data.</text>
</comment>
<reference evidence="1 2" key="1">
    <citation type="journal article" date="2017" name="Nat. Commun.">
        <title>Genome assembly with in vitro proximity ligation data and whole-genome triplication in lettuce.</title>
        <authorList>
            <person name="Reyes-Chin-Wo S."/>
            <person name="Wang Z."/>
            <person name="Yang X."/>
            <person name="Kozik A."/>
            <person name="Arikit S."/>
            <person name="Song C."/>
            <person name="Xia L."/>
            <person name="Froenicke L."/>
            <person name="Lavelle D.O."/>
            <person name="Truco M.J."/>
            <person name="Xia R."/>
            <person name="Zhu S."/>
            <person name="Xu C."/>
            <person name="Xu H."/>
            <person name="Xu X."/>
            <person name="Cox K."/>
            <person name="Korf I."/>
            <person name="Meyers B.C."/>
            <person name="Michelmore R.W."/>
        </authorList>
    </citation>
    <scope>NUCLEOTIDE SEQUENCE [LARGE SCALE GENOMIC DNA]</scope>
    <source>
        <strain evidence="2">cv. Salinas</strain>
        <tissue evidence="1">Seedlings</tissue>
    </source>
</reference>
<name>A0A9R1V3V2_LACSA</name>
<dbReference type="Proteomes" id="UP000235145">
    <property type="component" value="Unassembled WGS sequence"/>
</dbReference>
<gene>
    <name evidence="1" type="ORF">LSAT_V11C700377880</name>
</gene>
<keyword evidence="2" id="KW-1185">Reference proteome</keyword>
<organism evidence="1 2">
    <name type="scientific">Lactuca sativa</name>
    <name type="common">Garden lettuce</name>
    <dbReference type="NCBI Taxonomy" id="4236"/>
    <lineage>
        <taxon>Eukaryota</taxon>
        <taxon>Viridiplantae</taxon>
        <taxon>Streptophyta</taxon>
        <taxon>Embryophyta</taxon>
        <taxon>Tracheophyta</taxon>
        <taxon>Spermatophyta</taxon>
        <taxon>Magnoliopsida</taxon>
        <taxon>eudicotyledons</taxon>
        <taxon>Gunneridae</taxon>
        <taxon>Pentapetalae</taxon>
        <taxon>asterids</taxon>
        <taxon>campanulids</taxon>
        <taxon>Asterales</taxon>
        <taxon>Asteraceae</taxon>
        <taxon>Cichorioideae</taxon>
        <taxon>Cichorieae</taxon>
        <taxon>Lactucinae</taxon>
        <taxon>Lactuca</taxon>
    </lineage>
</organism>
<evidence type="ECO:0000313" key="2">
    <source>
        <dbReference type="Proteomes" id="UP000235145"/>
    </source>
</evidence>
<accession>A0A9R1V3V2</accession>
<dbReference type="EMBL" id="NBSK02000007">
    <property type="protein sequence ID" value="KAJ0198027.1"/>
    <property type="molecule type" value="Genomic_DNA"/>
</dbReference>
<proteinExistence type="predicted"/>
<evidence type="ECO:0000313" key="1">
    <source>
        <dbReference type="EMBL" id="KAJ0198027.1"/>
    </source>
</evidence>
<sequence>MIFGDDEDDDLDGFAYSLFQRRIGSEDEVYTMKGELKSLHEKIDQLILASKVSTSEAYSKAIVQSTIERVTKEHTANASTLSKVVSESSDVCKTVTKKVNKLIADTTEFMEDYKNTYNANTVIVNKAIQNAGTMFQTEKVNIVELRKAFQSDHDAFQSSIA</sequence>
<dbReference type="AlphaFoldDB" id="A0A9R1V3V2"/>